<sequence>MDTEKYCSPVATQLFLDLSSIESKDGQRDTYNDFLNIYVLKNIKNFENAGVCDDFDTLAAHYYLSDVMIFGKLCAILNKQENKRKVLLEANELIKGEMYQESKDFIDKYFQ</sequence>
<reference evidence="2" key="1">
    <citation type="submission" date="2020-09" db="EMBL/GenBank/DDBJ databases">
        <title>Complete genome sequencing of Faecalibacillus intestinalis strain 14EGH31.</title>
        <authorList>
            <person name="Sakamoto M."/>
            <person name="Murakami T."/>
            <person name="Mori H."/>
        </authorList>
    </citation>
    <scope>NUCLEOTIDE SEQUENCE [LARGE SCALE GENOMIC DNA]</scope>
    <source>
        <strain evidence="2">14EGH31</strain>
    </source>
</reference>
<evidence type="ECO:0000313" key="1">
    <source>
        <dbReference type="EMBL" id="BCL57413.1"/>
    </source>
</evidence>
<dbReference type="EMBL" id="AP024085">
    <property type="protein sequence ID" value="BCL57413.1"/>
    <property type="molecule type" value="Genomic_DNA"/>
</dbReference>
<proteinExistence type="predicted"/>
<dbReference type="KEGG" id="fit:Fi14EGH31_11250"/>
<protein>
    <submittedName>
        <fullName evidence="1">Uncharacterized protein</fullName>
    </submittedName>
</protein>
<accession>A0A7I8E053</accession>
<dbReference type="RefSeq" id="WP_118470298.1">
    <property type="nucleotide sequence ID" value="NZ_AP024085.1"/>
</dbReference>
<evidence type="ECO:0000313" key="2">
    <source>
        <dbReference type="Proteomes" id="UP000593842"/>
    </source>
</evidence>
<organism evidence="1 2">
    <name type="scientific">Faecalibacillus intestinalis</name>
    <dbReference type="NCBI Taxonomy" id="1982626"/>
    <lineage>
        <taxon>Bacteria</taxon>
        <taxon>Bacillati</taxon>
        <taxon>Bacillota</taxon>
        <taxon>Erysipelotrichia</taxon>
        <taxon>Erysipelotrichales</taxon>
        <taxon>Coprobacillaceae</taxon>
        <taxon>Faecalibacillus</taxon>
    </lineage>
</organism>
<dbReference type="Proteomes" id="UP000593842">
    <property type="component" value="Chromosome"/>
</dbReference>
<dbReference type="GeneID" id="70579560"/>
<dbReference type="AlphaFoldDB" id="A0A7I8E053"/>
<name>A0A7I8E053_9FIRM</name>
<gene>
    <name evidence="1" type="ORF">Fi14EGH31_11250</name>
</gene>